<dbReference type="AlphaFoldDB" id="A0AAE3T8H4"/>
<dbReference type="Pfam" id="PF01627">
    <property type="entry name" value="Hpt"/>
    <property type="match status" value="1"/>
</dbReference>
<dbReference type="FunFam" id="3.30.565.10:FF:000016">
    <property type="entry name" value="Chemotaxis protein CheA, putative"/>
    <property type="match status" value="1"/>
</dbReference>
<keyword evidence="9" id="KW-0067">ATP-binding</keyword>
<dbReference type="Gene3D" id="2.30.30.40">
    <property type="entry name" value="SH3 Domains"/>
    <property type="match status" value="1"/>
</dbReference>
<dbReference type="PRINTS" id="PR00344">
    <property type="entry name" value="BCTRLSENSOR"/>
</dbReference>
<feature type="domain" description="CheW-like" evidence="15">
    <location>
        <begin position="573"/>
        <end position="709"/>
    </location>
</feature>
<evidence type="ECO:0000256" key="5">
    <source>
        <dbReference type="ARBA" id="ARBA00022553"/>
    </source>
</evidence>
<evidence type="ECO:0000256" key="2">
    <source>
        <dbReference type="ARBA" id="ARBA00012438"/>
    </source>
</evidence>
<dbReference type="InterPro" id="IPR036890">
    <property type="entry name" value="HATPase_C_sf"/>
</dbReference>
<feature type="compositionally biased region" description="Low complexity" evidence="13">
    <location>
        <begin position="271"/>
        <end position="313"/>
    </location>
</feature>
<dbReference type="Pfam" id="PF02895">
    <property type="entry name" value="H-kinase_dim"/>
    <property type="match status" value="1"/>
</dbReference>
<evidence type="ECO:0000313" key="18">
    <source>
        <dbReference type="Proteomes" id="UP001220964"/>
    </source>
</evidence>
<dbReference type="InterPro" id="IPR036641">
    <property type="entry name" value="HPT_dom_sf"/>
</dbReference>
<reference evidence="17" key="1">
    <citation type="submission" date="2023-03" db="EMBL/GenBank/DDBJ databases">
        <title>Multiphase analysis and comparison of six strains from genera Psychromarinibacter, Lutimaribacter, and Maritimibacter, including a novel species: Psychromarinibacter sediminicola sp. nov.</title>
        <authorList>
            <person name="Wang Y.-H."/>
            <person name="Ye M.-Q."/>
            <person name="Du Z.-J."/>
        </authorList>
    </citation>
    <scope>NUCLEOTIDE SEQUENCE</scope>
    <source>
        <strain evidence="17">C21-152</strain>
    </source>
</reference>
<keyword evidence="18" id="KW-1185">Reference proteome</keyword>
<dbReference type="GO" id="GO:0005737">
    <property type="term" value="C:cytoplasm"/>
    <property type="evidence" value="ECO:0007669"/>
    <property type="project" value="InterPro"/>
</dbReference>
<evidence type="ECO:0000256" key="13">
    <source>
        <dbReference type="SAM" id="MobiDB-lite"/>
    </source>
</evidence>
<evidence type="ECO:0000256" key="7">
    <source>
        <dbReference type="ARBA" id="ARBA00022741"/>
    </source>
</evidence>
<comment type="caution">
    <text evidence="17">The sequence shown here is derived from an EMBL/GenBank/DDBJ whole genome shotgun (WGS) entry which is preliminary data.</text>
</comment>
<dbReference type="PANTHER" id="PTHR43395:SF10">
    <property type="entry name" value="CHEMOTAXIS PROTEIN CHEA"/>
    <property type="match status" value="1"/>
</dbReference>
<dbReference type="Gene3D" id="1.10.287.560">
    <property type="entry name" value="Histidine kinase CheA-like, homodimeric domain"/>
    <property type="match status" value="1"/>
</dbReference>
<keyword evidence="5 12" id="KW-0597">Phosphoprotein</keyword>
<evidence type="ECO:0000256" key="6">
    <source>
        <dbReference type="ARBA" id="ARBA00022679"/>
    </source>
</evidence>
<evidence type="ECO:0000256" key="8">
    <source>
        <dbReference type="ARBA" id="ARBA00022777"/>
    </source>
</evidence>
<dbReference type="Pfam" id="PF01584">
    <property type="entry name" value="CheW"/>
    <property type="match status" value="1"/>
</dbReference>
<dbReference type="GO" id="GO:0000155">
    <property type="term" value="F:phosphorelay sensor kinase activity"/>
    <property type="evidence" value="ECO:0007669"/>
    <property type="project" value="InterPro"/>
</dbReference>
<accession>A0AAE3T8H4</accession>
<dbReference type="CDD" id="cd16916">
    <property type="entry name" value="HATPase_CheA-like"/>
    <property type="match status" value="1"/>
</dbReference>
<feature type="domain" description="Histidine kinase" evidence="14">
    <location>
        <begin position="368"/>
        <end position="571"/>
    </location>
</feature>
<keyword evidence="7" id="KW-0547">Nucleotide-binding</keyword>
<evidence type="ECO:0000256" key="4">
    <source>
        <dbReference type="ARBA" id="ARBA00022500"/>
    </source>
</evidence>
<dbReference type="InterPro" id="IPR036097">
    <property type="entry name" value="HisK_dim/P_sf"/>
</dbReference>
<feature type="region of interest" description="Disordered" evidence="13">
    <location>
        <begin position="246"/>
        <end position="322"/>
    </location>
</feature>
<dbReference type="SMART" id="SM00387">
    <property type="entry name" value="HATPase_c"/>
    <property type="match status" value="1"/>
</dbReference>
<comment type="catalytic activity">
    <reaction evidence="1">
        <text>ATP + protein L-histidine = ADP + protein N-phospho-L-histidine.</text>
        <dbReference type="EC" id="2.7.13.3"/>
    </reaction>
</comment>
<evidence type="ECO:0000256" key="12">
    <source>
        <dbReference type="PROSITE-ProRule" id="PRU00110"/>
    </source>
</evidence>
<keyword evidence="10" id="KW-0902">Two-component regulatory system</keyword>
<dbReference type="EC" id="2.7.13.3" evidence="2"/>
<gene>
    <name evidence="17" type="ORF">P1J78_04930</name>
</gene>
<dbReference type="Gene3D" id="3.30.565.10">
    <property type="entry name" value="Histidine kinase-like ATPase, C-terminal domain"/>
    <property type="match status" value="1"/>
</dbReference>
<dbReference type="InterPro" id="IPR005467">
    <property type="entry name" value="His_kinase_dom"/>
</dbReference>
<dbReference type="PROSITE" id="PS50851">
    <property type="entry name" value="CHEW"/>
    <property type="match status" value="1"/>
</dbReference>
<dbReference type="SUPFAM" id="SSF47384">
    <property type="entry name" value="Homodimeric domain of signal transducing histidine kinase"/>
    <property type="match status" value="1"/>
</dbReference>
<dbReference type="PANTHER" id="PTHR43395">
    <property type="entry name" value="SENSOR HISTIDINE KINASE CHEA"/>
    <property type="match status" value="1"/>
</dbReference>
<sequence length="722" mass="75736">MSKTDELRTTFFQEAEDLLEQLTDGLEELSCGDADPETVNSVFRAVHSIKGGAGAFALEAIVRFAHRFENVLDALRSGELAMSGAVLDVLMRSSDHLTVLLETARDGTLEEDDPAGEPLLAELMGLTGATESPADSTDEVDFTPMTMALDDLSGPGPSELRFHIGFRPHDALFRSGNEPVFLLRDVCALGEAEVQCDLSGLPDFDSLDTEASYLAWQIALQTEASDSAVHEVFEFVDGLCDLTVDQDGVEPLPDLPSLDPPSGPGADPEESAPTPEPAAAAYPPPAAATAASPAAASPEAARASGAARPEAAGKSAPPQPVASTIRVDLHRIDRMINLVGELVINQAMLTQAVKRDGIAQGSDADVGLEELRTLTRQIQDSVMAIRAQPVKALFQRMSRIAREAGSETGKTLRMVTEGAATEIDKTVIEKLADPLTHMIRNAVDHGLENAEDRIAAGKTPEGSIRLSAAHLSGRVVIEISDDGAGINRDKVREIAEEKGLIAPDAQLTPNDVDNLIFQPGFSTANELTALSGRGVGMDVVKKSIQSLGGRVSISSEPGDGSTFSIVLPLTLAVLDGMVIEVGGQTVVIPISAILETMRVPTEQVFQLGTNNAVVRLRGAYVPIVDVGAVMGYRAPVAPDGEHVILLVETADGVRAALLIDAIHDQRQVVIKGLEENYGQVPGVAAATILGDGRIALILDPSAIVGHTGAGGGAALSTPLAAE</sequence>
<dbReference type="InterPro" id="IPR036061">
    <property type="entry name" value="CheW-like_dom_sf"/>
</dbReference>
<organism evidence="17 18">
    <name type="scientific">Psychromarinibacter sediminicola</name>
    <dbReference type="NCBI Taxonomy" id="3033385"/>
    <lineage>
        <taxon>Bacteria</taxon>
        <taxon>Pseudomonadati</taxon>
        <taxon>Pseudomonadota</taxon>
        <taxon>Alphaproteobacteria</taxon>
        <taxon>Rhodobacterales</taxon>
        <taxon>Paracoccaceae</taxon>
        <taxon>Psychromarinibacter</taxon>
    </lineage>
</organism>
<dbReference type="SMART" id="SM00073">
    <property type="entry name" value="HPT"/>
    <property type="match status" value="1"/>
</dbReference>
<proteinExistence type="predicted"/>
<dbReference type="GO" id="GO:0005524">
    <property type="term" value="F:ATP binding"/>
    <property type="evidence" value="ECO:0007669"/>
    <property type="project" value="UniProtKB-KW"/>
</dbReference>
<dbReference type="RefSeq" id="WP_275566212.1">
    <property type="nucleotide sequence ID" value="NZ_JARGYC010000008.1"/>
</dbReference>
<dbReference type="PROSITE" id="PS50894">
    <property type="entry name" value="HPT"/>
    <property type="match status" value="1"/>
</dbReference>
<protein>
    <recommendedName>
        <fullName evidence="3">Chemotaxis protein CheA</fullName>
        <ecNumber evidence="2">2.7.13.3</ecNumber>
    </recommendedName>
</protein>
<dbReference type="InterPro" id="IPR003594">
    <property type="entry name" value="HATPase_dom"/>
</dbReference>
<dbReference type="SUPFAM" id="SSF47226">
    <property type="entry name" value="Histidine-containing phosphotransfer domain, HPT domain"/>
    <property type="match status" value="1"/>
</dbReference>
<evidence type="ECO:0000256" key="9">
    <source>
        <dbReference type="ARBA" id="ARBA00022840"/>
    </source>
</evidence>
<dbReference type="SUPFAM" id="SSF55874">
    <property type="entry name" value="ATPase domain of HSP90 chaperone/DNA topoisomerase II/histidine kinase"/>
    <property type="match status" value="1"/>
</dbReference>
<dbReference type="SUPFAM" id="SSF50341">
    <property type="entry name" value="CheW-like"/>
    <property type="match status" value="1"/>
</dbReference>
<comment type="function">
    <text evidence="11">Involved in the transmission of sensory signals from the chemoreceptors to the flagellar motors. CheA is autophosphorylated; it can transfer its phosphate group to either CheB or CheY.</text>
</comment>
<name>A0AAE3T8H4_9RHOB</name>
<dbReference type="SMART" id="SM01231">
    <property type="entry name" value="H-kinase_dim"/>
    <property type="match status" value="1"/>
</dbReference>
<evidence type="ECO:0000256" key="11">
    <source>
        <dbReference type="ARBA" id="ARBA00035100"/>
    </source>
</evidence>
<evidence type="ECO:0000313" key="17">
    <source>
        <dbReference type="EMBL" id="MDF0600069.1"/>
    </source>
</evidence>
<feature type="modified residue" description="Phosphohistidine" evidence="12">
    <location>
        <position position="47"/>
    </location>
</feature>
<evidence type="ECO:0000259" key="15">
    <source>
        <dbReference type="PROSITE" id="PS50851"/>
    </source>
</evidence>
<dbReference type="InterPro" id="IPR008207">
    <property type="entry name" value="Sig_transdc_His_kin_Hpt_dom"/>
</dbReference>
<keyword evidence="8" id="KW-0418">Kinase</keyword>
<dbReference type="PROSITE" id="PS50109">
    <property type="entry name" value="HIS_KIN"/>
    <property type="match status" value="1"/>
</dbReference>
<dbReference type="Gene3D" id="1.20.120.160">
    <property type="entry name" value="HPT domain"/>
    <property type="match status" value="1"/>
</dbReference>
<dbReference type="GO" id="GO:0006935">
    <property type="term" value="P:chemotaxis"/>
    <property type="evidence" value="ECO:0007669"/>
    <property type="project" value="UniProtKB-KW"/>
</dbReference>
<dbReference type="Proteomes" id="UP001220964">
    <property type="component" value="Unassembled WGS sequence"/>
</dbReference>
<dbReference type="CDD" id="cd00731">
    <property type="entry name" value="CheA_reg"/>
    <property type="match status" value="1"/>
</dbReference>
<evidence type="ECO:0000259" key="14">
    <source>
        <dbReference type="PROSITE" id="PS50109"/>
    </source>
</evidence>
<dbReference type="CDD" id="cd00088">
    <property type="entry name" value="HPT"/>
    <property type="match status" value="1"/>
</dbReference>
<dbReference type="InterPro" id="IPR004105">
    <property type="entry name" value="CheA-like_dim"/>
</dbReference>
<keyword evidence="6" id="KW-0808">Transferase</keyword>
<dbReference type="SMART" id="SM00260">
    <property type="entry name" value="CheW"/>
    <property type="match status" value="1"/>
</dbReference>
<dbReference type="EMBL" id="JARGYC010000008">
    <property type="protein sequence ID" value="MDF0600069.1"/>
    <property type="molecule type" value="Genomic_DNA"/>
</dbReference>
<dbReference type="InterPro" id="IPR037006">
    <property type="entry name" value="CheA-like_homodim_sf"/>
</dbReference>
<dbReference type="InterPro" id="IPR051315">
    <property type="entry name" value="Bact_Chemotaxis_CheA"/>
</dbReference>
<dbReference type="Pfam" id="PF02518">
    <property type="entry name" value="HATPase_c"/>
    <property type="match status" value="1"/>
</dbReference>
<feature type="domain" description="HPt" evidence="16">
    <location>
        <begin position="1"/>
        <end position="104"/>
    </location>
</feature>
<dbReference type="InterPro" id="IPR002545">
    <property type="entry name" value="CheW-lke_dom"/>
</dbReference>
<dbReference type="InterPro" id="IPR004358">
    <property type="entry name" value="Sig_transdc_His_kin-like_C"/>
</dbReference>
<evidence type="ECO:0000256" key="3">
    <source>
        <dbReference type="ARBA" id="ARBA00021495"/>
    </source>
</evidence>
<keyword evidence="4" id="KW-0145">Chemotaxis</keyword>
<evidence type="ECO:0000259" key="16">
    <source>
        <dbReference type="PROSITE" id="PS50894"/>
    </source>
</evidence>
<evidence type="ECO:0000256" key="1">
    <source>
        <dbReference type="ARBA" id="ARBA00000085"/>
    </source>
</evidence>
<evidence type="ECO:0000256" key="10">
    <source>
        <dbReference type="ARBA" id="ARBA00023012"/>
    </source>
</evidence>